<dbReference type="InterPro" id="IPR011663">
    <property type="entry name" value="UTRA"/>
</dbReference>
<evidence type="ECO:0000256" key="1">
    <source>
        <dbReference type="ARBA" id="ARBA00023015"/>
    </source>
</evidence>
<proteinExistence type="predicted"/>
<comment type="caution">
    <text evidence="5">The sequence shown here is derived from an EMBL/GenBank/DDBJ whole genome shotgun (WGS) entry which is preliminary data.</text>
</comment>
<dbReference type="PANTHER" id="PTHR44846:SF1">
    <property type="entry name" value="MANNOSYL-D-GLYCERATE TRANSPORT_METABOLISM SYSTEM REPRESSOR MNGR-RELATED"/>
    <property type="match status" value="1"/>
</dbReference>
<keyword evidence="3" id="KW-0804">Transcription</keyword>
<feature type="domain" description="HTH gntR-type" evidence="4">
    <location>
        <begin position="14"/>
        <end position="82"/>
    </location>
</feature>
<dbReference type="Pfam" id="PF07702">
    <property type="entry name" value="UTRA"/>
    <property type="match status" value="1"/>
</dbReference>
<dbReference type="SMART" id="SM00345">
    <property type="entry name" value="HTH_GNTR"/>
    <property type="match status" value="1"/>
</dbReference>
<dbReference type="Gene3D" id="1.10.10.10">
    <property type="entry name" value="Winged helix-like DNA-binding domain superfamily/Winged helix DNA-binding domain"/>
    <property type="match status" value="1"/>
</dbReference>
<organism evidence="5 6">
    <name type="scientific">Micrococcoides hystricis</name>
    <dbReference type="NCBI Taxonomy" id="1572761"/>
    <lineage>
        <taxon>Bacteria</taxon>
        <taxon>Bacillati</taxon>
        <taxon>Actinomycetota</taxon>
        <taxon>Actinomycetes</taxon>
        <taxon>Micrococcales</taxon>
        <taxon>Micrococcaceae</taxon>
        <taxon>Micrococcoides</taxon>
    </lineage>
</organism>
<keyword evidence="6" id="KW-1185">Reference proteome</keyword>
<accession>A0ABV6P8X2</accession>
<dbReference type="RefSeq" id="WP_377458268.1">
    <property type="nucleotide sequence ID" value="NZ_JBHLUB010000020.1"/>
</dbReference>
<keyword evidence="1" id="KW-0805">Transcription regulation</keyword>
<sequence>MQTSLTAGSSTSADALHAQIADALRERIATGALPRGASLPSEAELCKEFQVSRGTARQAIAALRAEGLIMVSRGKPPRVVGTVPSQELSTFLSFSEWAKSSGRTPGQRTLETARRLVSPAAAAALGLDQEEAVVEVLRLRTLDEVPVMVERTTFIMEAGRHLFNFDPDSGSIFAYLSSQGVDLHAARHTFDALNADSTDAKLLEVEEGTALLRETRVTFSADGVPLEYSEDRYLPGSVTFTVENTMQNRTAVVRALPQP</sequence>
<dbReference type="InterPro" id="IPR036388">
    <property type="entry name" value="WH-like_DNA-bd_sf"/>
</dbReference>
<gene>
    <name evidence="5" type="ORF">ACFFFR_04140</name>
</gene>
<evidence type="ECO:0000313" key="5">
    <source>
        <dbReference type="EMBL" id="MFC0581578.1"/>
    </source>
</evidence>
<evidence type="ECO:0000256" key="3">
    <source>
        <dbReference type="ARBA" id="ARBA00023163"/>
    </source>
</evidence>
<dbReference type="SUPFAM" id="SSF46785">
    <property type="entry name" value="Winged helix' DNA-binding domain"/>
    <property type="match status" value="1"/>
</dbReference>
<dbReference type="CDD" id="cd07377">
    <property type="entry name" value="WHTH_GntR"/>
    <property type="match status" value="1"/>
</dbReference>
<evidence type="ECO:0000259" key="4">
    <source>
        <dbReference type="PROSITE" id="PS50949"/>
    </source>
</evidence>
<dbReference type="SUPFAM" id="SSF64288">
    <property type="entry name" value="Chorismate lyase-like"/>
    <property type="match status" value="1"/>
</dbReference>
<evidence type="ECO:0000256" key="2">
    <source>
        <dbReference type="ARBA" id="ARBA00023125"/>
    </source>
</evidence>
<dbReference type="Pfam" id="PF00392">
    <property type="entry name" value="GntR"/>
    <property type="match status" value="1"/>
</dbReference>
<dbReference type="PANTHER" id="PTHR44846">
    <property type="entry name" value="MANNOSYL-D-GLYCERATE TRANSPORT/METABOLISM SYSTEM REPRESSOR MNGR-RELATED"/>
    <property type="match status" value="1"/>
</dbReference>
<evidence type="ECO:0000313" key="6">
    <source>
        <dbReference type="Proteomes" id="UP001589862"/>
    </source>
</evidence>
<dbReference type="Gene3D" id="3.40.1410.10">
    <property type="entry name" value="Chorismate lyase-like"/>
    <property type="match status" value="1"/>
</dbReference>
<dbReference type="PROSITE" id="PS50949">
    <property type="entry name" value="HTH_GNTR"/>
    <property type="match status" value="1"/>
</dbReference>
<dbReference type="InterPro" id="IPR000524">
    <property type="entry name" value="Tscrpt_reg_HTH_GntR"/>
</dbReference>
<dbReference type="InterPro" id="IPR036390">
    <property type="entry name" value="WH_DNA-bd_sf"/>
</dbReference>
<dbReference type="PRINTS" id="PR00035">
    <property type="entry name" value="HTHGNTR"/>
</dbReference>
<dbReference type="Proteomes" id="UP001589862">
    <property type="component" value="Unassembled WGS sequence"/>
</dbReference>
<keyword evidence="2" id="KW-0238">DNA-binding</keyword>
<protein>
    <submittedName>
        <fullName evidence="5">GntR family transcriptional regulator</fullName>
    </submittedName>
</protein>
<dbReference type="InterPro" id="IPR028978">
    <property type="entry name" value="Chorismate_lyase_/UTRA_dom_sf"/>
</dbReference>
<reference evidence="5 6" key="1">
    <citation type="submission" date="2024-09" db="EMBL/GenBank/DDBJ databases">
        <authorList>
            <person name="Sun Q."/>
            <person name="Mori K."/>
        </authorList>
    </citation>
    <scope>NUCLEOTIDE SEQUENCE [LARGE SCALE GENOMIC DNA]</scope>
    <source>
        <strain evidence="5 6">NCAIM B.02604</strain>
    </source>
</reference>
<dbReference type="SMART" id="SM00866">
    <property type="entry name" value="UTRA"/>
    <property type="match status" value="1"/>
</dbReference>
<dbReference type="InterPro" id="IPR050679">
    <property type="entry name" value="Bact_HTH_transcr_reg"/>
</dbReference>
<dbReference type="EMBL" id="JBHLUB010000020">
    <property type="protein sequence ID" value="MFC0581578.1"/>
    <property type="molecule type" value="Genomic_DNA"/>
</dbReference>
<name>A0ABV6P8X2_9MICC</name>